<evidence type="ECO:0000313" key="11">
    <source>
        <dbReference type="Proteomes" id="UP000063308"/>
    </source>
</evidence>
<dbReference type="CDD" id="cd01285">
    <property type="entry name" value="nucleoside_deaminase"/>
    <property type="match status" value="1"/>
</dbReference>
<comment type="pathway">
    <text evidence="8">Pyrimidine metabolism.</text>
</comment>
<dbReference type="Proteomes" id="UP000063308">
    <property type="component" value="Chromosome"/>
</dbReference>
<comment type="cofactor">
    <cofactor evidence="1">
        <name>Zn(2+)</name>
        <dbReference type="ChEBI" id="CHEBI:29105"/>
    </cofactor>
</comment>
<evidence type="ECO:0000256" key="2">
    <source>
        <dbReference type="ARBA" id="ARBA00004496"/>
    </source>
</evidence>
<comment type="subunit">
    <text evidence="3">Homodimer.</text>
</comment>
<dbReference type="GO" id="GO:0072527">
    <property type="term" value="P:pyrimidine-containing compound metabolic process"/>
    <property type="evidence" value="ECO:0007669"/>
    <property type="project" value="UniProtKB-ARBA"/>
</dbReference>
<dbReference type="PANTHER" id="PTHR11079">
    <property type="entry name" value="CYTOSINE DEAMINASE FAMILY MEMBER"/>
    <property type="match status" value="1"/>
</dbReference>
<dbReference type="RefSeq" id="WP_060912352.1">
    <property type="nucleotide sequence ID" value="NZ_JAFCKD010000023.1"/>
</dbReference>
<accession>A0A0E4BXI2</accession>
<dbReference type="SUPFAM" id="SSF53927">
    <property type="entry name" value="Cytidine deaminase-like"/>
    <property type="match status" value="1"/>
</dbReference>
<dbReference type="EMBL" id="AP014685">
    <property type="protein sequence ID" value="BAR62617.1"/>
    <property type="molecule type" value="Genomic_DNA"/>
</dbReference>
<evidence type="ECO:0000256" key="3">
    <source>
        <dbReference type="ARBA" id="ARBA00011738"/>
    </source>
</evidence>
<keyword evidence="7" id="KW-0862">Zinc</keyword>
<dbReference type="GO" id="GO:0055086">
    <property type="term" value="P:nucleobase-containing small molecule metabolic process"/>
    <property type="evidence" value="ECO:0007669"/>
    <property type="project" value="UniProtKB-ARBA"/>
</dbReference>
<organism evidence="10 11">
    <name type="scientific">Bradyrhizobium diazoefficiens</name>
    <dbReference type="NCBI Taxonomy" id="1355477"/>
    <lineage>
        <taxon>Bacteria</taxon>
        <taxon>Pseudomonadati</taxon>
        <taxon>Pseudomonadota</taxon>
        <taxon>Alphaproteobacteria</taxon>
        <taxon>Hyphomicrobiales</taxon>
        <taxon>Nitrobacteraceae</taxon>
        <taxon>Bradyrhizobium</taxon>
    </lineage>
</organism>
<evidence type="ECO:0000256" key="1">
    <source>
        <dbReference type="ARBA" id="ARBA00001947"/>
    </source>
</evidence>
<dbReference type="GO" id="GO:0046872">
    <property type="term" value="F:metal ion binding"/>
    <property type="evidence" value="ECO:0007669"/>
    <property type="project" value="UniProtKB-KW"/>
</dbReference>
<dbReference type="Gene3D" id="3.40.140.10">
    <property type="entry name" value="Cytidine Deaminase, domain 2"/>
    <property type="match status" value="1"/>
</dbReference>
<keyword evidence="4" id="KW-0963">Cytoplasm</keyword>
<proteinExistence type="predicted"/>
<evidence type="ECO:0000256" key="5">
    <source>
        <dbReference type="ARBA" id="ARBA00022723"/>
    </source>
</evidence>
<sequence>MAIESYHFDFMLEAIREAAASIAQGGLPIGAVLTRDNQIIARGHNNRVQENNVILHGEMSCLREAGAITFHDTVMYTTLSPCSMCAGALALFKVKLVVIGESVTFPGSKDILDKFGIPWIDLADDRSITMMKNWRSIPANERLWQGDIGN</sequence>
<evidence type="ECO:0000313" key="10">
    <source>
        <dbReference type="EMBL" id="BAR62617.1"/>
    </source>
</evidence>
<keyword evidence="6" id="KW-0378">Hydrolase</keyword>
<dbReference type="PROSITE" id="PS51747">
    <property type="entry name" value="CYT_DCMP_DEAMINASES_2"/>
    <property type="match status" value="1"/>
</dbReference>
<feature type="domain" description="CMP/dCMP-type deaminase" evidence="9">
    <location>
        <begin position="5"/>
        <end position="119"/>
    </location>
</feature>
<gene>
    <name evidence="10" type="ORF">NK6_9478</name>
</gene>
<name>A0A0E4BXI2_9BRAD</name>
<dbReference type="GO" id="GO:0052717">
    <property type="term" value="F:tRNA-specific adenosine-34 deaminase activity"/>
    <property type="evidence" value="ECO:0007669"/>
    <property type="project" value="TreeGrafter"/>
</dbReference>
<evidence type="ECO:0000256" key="4">
    <source>
        <dbReference type="ARBA" id="ARBA00022490"/>
    </source>
</evidence>
<dbReference type="InterPro" id="IPR016193">
    <property type="entry name" value="Cytidine_deaminase-like"/>
</dbReference>
<dbReference type="FunFam" id="3.40.140.10:FF:000016">
    <property type="entry name" value="Cytosine deaminase"/>
    <property type="match status" value="1"/>
</dbReference>
<evidence type="ECO:0000256" key="6">
    <source>
        <dbReference type="ARBA" id="ARBA00022801"/>
    </source>
</evidence>
<evidence type="ECO:0000256" key="8">
    <source>
        <dbReference type="ARBA" id="ARBA00060693"/>
    </source>
</evidence>
<reference evidence="10 11" key="1">
    <citation type="submission" date="2014-11" db="EMBL/GenBank/DDBJ databases">
        <title>Symbiosis island explosion on the genome of extra-slow-growing strains of soybean bradyrhizobia with massive insertion sequences.</title>
        <authorList>
            <person name="Iida T."/>
            <person name="Minamisawa K."/>
        </authorList>
    </citation>
    <scope>NUCLEOTIDE SEQUENCE [LARGE SCALE GENOMIC DNA]</scope>
    <source>
        <strain evidence="10 11">NK6</strain>
    </source>
</reference>
<dbReference type="GO" id="GO:0005737">
    <property type="term" value="C:cytoplasm"/>
    <property type="evidence" value="ECO:0007669"/>
    <property type="project" value="UniProtKB-SubCell"/>
</dbReference>
<protein>
    <submittedName>
        <fullName evidence="10">Cytosine deaminase</fullName>
    </submittedName>
</protein>
<dbReference type="AlphaFoldDB" id="A0A0E4BXI2"/>
<dbReference type="InterPro" id="IPR002125">
    <property type="entry name" value="CMP_dCMP_dom"/>
</dbReference>
<dbReference type="Pfam" id="PF00383">
    <property type="entry name" value="dCMP_cyt_deam_1"/>
    <property type="match status" value="1"/>
</dbReference>
<evidence type="ECO:0000259" key="9">
    <source>
        <dbReference type="PROSITE" id="PS51747"/>
    </source>
</evidence>
<comment type="subcellular location">
    <subcellularLocation>
        <location evidence="2">Cytoplasm</location>
    </subcellularLocation>
</comment>
<evidence type="ECO:0000256" key="7">
    <source>
        <dbReference type="ARBA" id="ARBA00022833"/>
    </source>
</evidence>
<dbReference type="GO" id="GO:0002100">
    <property type="term" value="P:tRNA wobble adenosine to inosine editing"/>
    <property type="evidence" value="ECO:0007669"/>
    <property type="project" value="TreeGrafter"/>
</dbReference>
<dbReference type="PANTHER" id="PTHR11079:SF202">
    <property type="entry name" value="TRNA-SPECIFIC ADENOSINE DEAMINASE"/>
    <property type="match status" value="1"/>
</dbReference>
<keyword evidence="5" id="KW-0479">Metal-binding</keyword>